<sequence length="221" mass="23111">MRDFDPDAFFPRLWDAIGETGLMVVVAFAGAAVIGVLLGLLLYASRPGNLLQNRVVFSVLNVIINVIRPIPFLIVAIAIIPLTRFLFGTGLGPLPQTIPLIIVACVAIARVSESNLVAVSPGSIEAGAAMGASPARVLFTIVVPEALGPLTLGLTYILVALVDATAVAGVLGGGGLGSLAMNYGYQRFDWISVAIVVLTLIVLVQLAQFLGNAVARKVMHR</sequence>
<keyword evidence="6 7" id="KW-0472">Membrane</keyword>
<evidence type="ECO:0000313" key="9">
    <source>
        <dbReference type="EMBL" id="EZP28273.1"/>
    </source>
</evidence>
<evidence type="ECO:0000256" key="6">
    <source>
        <dbReference type="ARBA" id="ARBA00023136"/>
    </source>
</evidence>
<keyword evidence="3" id="KW-1003">Cell membrane</keyword>
<dbReference type="EMBL" id="JFYO01000004">
    <property type="protein sequence ID" value="EZP28273.1"/>
    <property type="molecule type" value="Genomic_DNA"/>
</dbReference>
<evidence type="ECO:0000256" key="7">
    <source>
        <dbReference type="RuleBase" id="RU363032"/>
    </source>
</evidence>
<feature type="transmembrane region" description="Helical" evidence="7">
    <location>
        <begin position="155"/>
        <end position="176"/>
    </location>
</feature>
<dbReference type="KEGG" id="moo:BWL13_00435"/>
<evidence type="ECO:0000313" key="10">
    <source>
        <dbReference type="Proteomes" id="UP000024001"/>
    </source>
</evidence>
<feature type="domain" description="ABC transmembrane type-1" evidence="8">
    <location>
        <begin position="17"/>
        <end position="211"/>
    </location>
</feature>
<keyword evidence="10" id="KW-1185">Reference proteome</keyword>
<comment type="similarity">
    <text evidence="7">Belongs to the binding-protein-dependent transport system permease family.</text>
</comment>
<dbReference type="GeneID" id="91430848"/>
<evidence type="ECO:0000256" key="2">
    <source>
        <dbReference type="ARBA" id="ARBA00022448"/>
    </source>
</evidence>
<dbReference type="Pfam" id="PF00528">
    <property type="entry name" value="BPD_transp_1"/>
    <property type="match status" value="1"/>
</dbReference>
<comment type="subcellular location">
    <subcellularLocation>
        <location evidence="1 7">Cell membrane</location>
        <topology evidence="1 7">Multi-pass membrane protein</topology>
    </subcellularLocation>
</comment>
<evidence type="ECO:0000256" key="3">
    <source>
        <dbReference type="ARBA" id="ARBA00022475"/>
    </source>
</evidence>
<dbReference type="GO" id="GO:0005886">
    <property type="term" value="C:plasma membrane"/>
    <property type="evidence" value="ECO:0007669"/>
    <property type="project" value="UniProtKB-SubCell"/>
</dbReference>
<reference evidence="9 10" key="1">
    <citation type="submission" date="2014-03" db="EMBL/GenBank/DDBJ databases">
        <title>Draft Genome Sequences of 13 Willow Endophytes.</title>
        <authorList>
            <person name="Gan H.Y."/>
            <person name="Gan H.M."/>
            <person name="Savka M.A."/>
            <person name="Hudson A.O."/>
        </authorList>
    </citation>
    <scope>NUCLEOTIDE SEQUENCE [LARGE SCALE GENOMIC DNA]</scope>
    <source>
        <strain evidence="9 10">RIT293</strain>
    </source>
</reference>
<keyword evidence="5 7" id="KW-1133">Transmembrane helix</keyword>
<dbReference type="Gene3D" id="1.10.3720.10">
    <property type="entry name" value="MetI-like"/>
    <property type="match status" value="1"/>
</dbReference>
<dbReference type="CDD" id="cd06261">
    <property type="entry name" value="TM_PBP2"/>
    <property type="match status" value="1"/>
</dbReference>
<dbReference type="InterPro" id="IPR035906">
    <property type="entry name" value="MetI-like_sf"/>
</dbReference>
<comment type="caution">
    <text evidence="9">The sequence shown here is derived from an EMBL/GenBank/DDBJ whole genome shotgun (WGS) entry which is preliminary data.</text>
</comment>
<dbReference type="RefSeq" id="WP_036310439.1">
    <property type="nucleotide sequence ID" value="NZ_CP031421.1"/>
</dbReference>
<evidence type="ECO:0000256" key="5">
    <source>
        <dbReference type="ARBA" id="ARBA00022989"/>
    </source>
</evidence>
<name>A0A031FUM8_9MICO</name>
<dbReference type="AlphaFoldDB" id="A0A031FUM8"/>
<organism evidence="9 10">
    <name type="scientific">Microbacterium oleivorans</name>
    <dbReference type="NCBI Taxonomy" id="273677"/>
    <lineage>
        <taxon>Bacteria</taxon>
        <taxon>Bacillati</taxon>
        <taxon>Actinomycetota</taxon>
        <taxon>Actinomycetes</taxon>
        <taxon>Micrococcales</taxon>
        <taxon>Microbacteriaceae</taxon>
        <taxon>Microbacterium</taxon>
    </lineage>
</organism>
<dbReference type="PROSITE" id="PS50928">
    <property type="entry name" value="ABC_TM1"/>
    <property type="match status" value="1"/>
</dbReference>
<evidence type="ECO:0000259" key="8">
    <source>
        <dbReference type="PROSITE" id="PS50928"/>
    </source>
</evidence>
<feature type="transmembrane region" description="Helical" evidence="7">
    <location>
        <begin position="188"/>
        <end position="211"/>
    </location>
</feature>
<dbReference type="PANTHER" id="PTHR30450:SF14">
    <property type="entry name" value="TRANSPORTER, PERMEASE PROTEIN, PUTATIVE-RELATED"/>
    <property type="match status" value="1"/>
</dbReference>
<feature type="transmembrane region" description="Helical" evidence="7">
    <location>
        <begin position="55"/>
        <end position="82"/>
    </location>
</feature>
<evidence type="ECO:0000256" key="4">
    <source>
        <dbReference type="ARBA" id="ARBA00022692"/>
    </source>
</evidence>
<dbReference type="PATRIC" id="fig|273677.3.peg.1234"/>
<protein>
    <submittedName>
        <fullName evidence="9">Putative D-methionine transport system permease protein MetI</fullName>
    </submittedName>
</protein>
<evidence type="ECO:0000256" key="1">
    <source>
        <dbReference type="ARBA" id="ARBA00004651"/>
    </source>
</evidence>
<feature type="transmembrane region" description="Helical" evidence="7">
    <location>
        <begin position="94"/>
        <end position="112"/>
    </location>
</feature>
<dbReference type="InterPro" id="IPR051322">
    <property type="entry name" value="AA_ABC_Transporter_Permease"/>
</dbReference>
<keyword evidence="4 7" id="KW-0812">Transmembrane</keyword>
<dbReference type="SUPFAM" id="SSF161098">
    <property type="entry name" value="MetI-like"/>
    <property type="match status" value="1"/>
</dbReference>
<dbReference type="Proteomes" id="UP000024001">
    <property type="component" value="Unassembled WGS sequence"/>
</dbReference>
<feature type="transmembrane region" description="Helical" evidence="7">
    <location>
        <begin position="20"/>
        <end position="43"/>
    </location>
</feature>
<dbReference type="InterPro" id="IPR000515">
    <property type="entry name" value="MetI-like"/>
</dbReference>
<proteinExistence type="inferred from homology"/>
<dbReference type="OrthoDB" id="9793490at2"/>
<dbReference type="eggNOG" id="COG2011">
    <property type="taxonomic scope" value="Bacteria"/>
</dbReference>
<accession>A0A031FUM8</accession>
<dbReference type="GO" id="GO:0048473">
    <property type="term" value="P:D-methionine transmembrane transport"/>
    <property type="evidence" value="ECO:0007669"/>
    <property type="project" value="TreeGrafter"/>
</dbReference>
<dbReference type="PANTHER" id="PTHR30450">
    <property type="entry name" value="ABC TRANSPORTER PERMEASE"/>
    <property type="match status" value="1"/>
</dbReference>
<keyword evidence="2 7" id="KW-0813">Transport</keyword>
<gene>
    <name evidence="9" type="ORF">BW34_01251</name>
</gene>